<evidence type="ECO:0000313" key="2">
    <source>
        <dbReference type="EMBL" id="KAG5463006.1"/>
    </source>
</evidence>
<feature type="region of interest" description="Disordered" evidence="1">
    <location>
        <begin position="49"/>
        <end position="79"/>
    </location>
</feature>
<evidence type="ECO:0000256" key="1">
    <source>
        <dbReference type="SAM" id="MobiDB-lite"/>
    </source>
</evidence>
<evidence type="ECO:0000313" key="3">
    <source>
        <dbReference type="Proteomes" id="UP000673691"/>
    </source>
</evidence>
<keyword evidence="3" id="KW-1185">Reference proteome</keyword>
<dbReference type="Proteomes" id="UP000673691">
    <property type="component" value="Unassembled WGS sequence"/>
</dbReference>
<accession>A0A8H8A133</accession>
<proteinExistence type="predicted"/>
<reference evidence="2 3" key="1">
    <citation type="journal article" name="Sci. Rep.">
        <title>Genome-scale phylogenetic analyses confirm Olpidium as the closest living zoosporic fungus to the non-flagellated, terrestrial fungi.</title>
        <authorList>
            <person name="Chang Y."/>
            <person name="Rochon D."/>
            <person name="Sekimoto S."/>
            <person name="Wang Y."/>
            <person name="Chovatia M."/>
            <person name="Sandor L."/>
            <person name="Salamov A."/>
            <person name="Grigoriev I.V."/>
            <person name="Stajich J.E."/>
            <person name="Spatafora J.W."/>
        </authorList>
    </citation>
    <scope>NUCLEOTIDE SEQUENCE [LARGE SCALE GENOMIC DNA]</scope>
    <source>
        <strain evidence="2">S191</strain>
    </source>
</reference>
<comment type="caution">
    <text evidence="2">The sequence shown here is derived from an EMBL/GenBank/DDBJ whole genome shotgun (WGS) entry which is preliminary data.</text>
</comment>
<dbReference type="PANTHER" id="PTHR21705">
    <property type="entry name" value="RAI16 PROTEIN-RELATED"/>
    <property type="match status" value="1"/>
</dbReference>
<name>A0A8H8A133_9FUNG</name>
<dbReference type="OrthoDB" id="5350595at2759"/>
<dbReference type="InterPro" id="IPR019384">
    <property type="entry name" value="FHIP"/>
</dbReference>
<dbReference type="PANTHER" id="PTHR21705:SF11">
    <property type="entry name" value="FHIP FAMILY PROTEIN CG3558"/>
    <property type="match status" value="1"/>
</dbReference>
<feature type="region of interest" description="Disordered" evidence="1">
    <location>
        <begin position="224"/>
        <end position="252"/>
    </location>
</feature>
<sequence>MASYLDHEADTATWLSALESVDPECVAELLDNYGSYLQDAEAEITRHCATPGHHTPQPTSFLQRDASPREPPRPSGEPALDAVWTSCLRISDDESVRSGPGYQDFVPLHDAAANDPLLQGLFVEVGRFFARPPEVNLELIGVLSTLAGLGVEELDGGPAWGCNEDEEDYMEPLLDGGPPPAAGQPPRIFASLCALAENVERHRSDLEETQPGGFAKALRRRRKDLLTPPPGSGNAEIPVSAPTAESPTPAASPERFLDNVVILQEAVKELMAIVQVRRAIPVEGIRYV</sequence>
<dbReference type="EMBL" id="JAEFCI010001293">
    <property type="protein sequence ID" value="KAG5463006.1"/>
    <property type="molecule type" value="Genomic_DNA"/>
</dbReference>
<protein>
    <submittedName>
        <fullName evidence="2">Uncharacterized protein</fullName>
    </submittedName>
</protein>
<organism evidence="2 3">
    <name type="scientific">Olpidium bornovanus</name>
    <dbReference type="NCBI Taxonomy" id="278681"/>
    <lineage>
        <taxon>Eukaryota</taxon>
        <taxon>Fungi</taxon>
        <taxon>Fungi incertae sedis</taxon>
        <taxon>Olpidiomycota</taxon>
        <taxon>Olpidiomycotina</taxon>
        <taxon>Olpidiomycetes</taxon>
        <taxon>Olpidiales</taxon>
        <taxon>Olpidiaceae</taxon>
        <taxon>Olpidium</taxon>
    </lineage>
</organism>
<gene>
    <name evidence="2" type="ORF">BJ554DRAFT_2424</name>
</gene>
<feature type="compositionally biased region" description="Low complexity" evidence="1">
    <location>
        <begin position="240"/>
        <end position="252"/>
    </location>
</feature>
<dbReference type="AlphaFoldDB" id="A0A8H8A133"/>